<dbReference type="SUPFAM" id="SSF53067">
    <property type="entry name" value="Actin-like ATPase domain"/>
    <property type="match status" value="1"/>
</dbReference>
<dbReference type="InterPro" id="IPR043129">
    <property type="entry name" value="ATPase_NBD"/>
</dbReference>
<organism evidence="2 3">
    <name type="scientific">Ruixingdingia sedimenti</name>
    <dbReference type="NCBI Taxonomy" id="3073604"/>
    <lineage>
        <taxon>Bacteria</taxon>
        <taxon>Pseudomonadati</taxon>
        <taxon>Pseudomonadota</taxon>
        <taxon>Alphaproteobacteria</taxon>
        <taxon>Rhodobacterales</taxon>
        <taxon>Paracoccaceae</taxon>
        <taxon>Ruixingdingia</taxon>
    </lineage>
</organism>
<proteinExistence type="predicted"/>
<dbReference type="Gene3D" id="3.30.420.40">
    <property type="match status" value="2"/>
</dbReference>
<dbReference type="GO" id="GO:0061711">
    <property type="term" value="F:tRNA N(6)-L-threonylcarbamoyladenine synthase activity"/>
    <property type="evidence" value="ECO:0007669"/>
    <property type="project" value="UniProtKB-EC"/>
</dbReference>
<name>A0ABU1FC58_9RHOB</name>
<dbReference type="InterPro" id="IPR022496">
    <property type="entry name" value="T6A_TsaB"/>
</dbReference>
<dbReference type="InterPro" id="IPR000905">
    <property type="entry name" value="Gcp-like_dom"/>
</dbReference>
<evidence type="ECO:0000259" key="1">
    <source>
        <dbReference type="Pfam" id="PF00814"/>
    </source>
</evidence>
<dbReference type="Proteomes" id="UP001247754">
    <property type="component" value="Unassembled WGS sequence"/>
</dbReference>
<dbReference type="Pfam" id="PF00814">
    <property type="entry name" value="TsaD"/>
    <property type="match status" value="1"/>
</dbReference>
<dbReference type="EC" id="2.3.1.234" evidence="2"/>
<dbReference type="PANTHER" id="PTHR11735">
    <property type="entry name" value="TRNA N6-ADENOSINE THREONYLCARBAMOYLTRANSFERASE"/>
    <property type="match status" value="1"/>
</dbReference>
<keyword evidence="2" id="KW-0012">Acyltransferase</keyword>
<evidence type="ECO:0000313" key="3">
    <source>
        <dbReference type="Proteomes" id="UP001247754"/>
    </source>
</evidence>
<accession>A0ABU1FC58</accession>
<sequence length="230" mass="23882">MATFLRPILAFDTSAAHCAAALVVDGGTVPRVARFEPMQKGQAERLMPLLEEMLDEAGLAWPDLGGIAVGTGPGNFTGVRIAVAAARGLALGLGIPATGLSAFALMRDPDGPAAHAAEWVSLPAPRDQAYLQAFRYGVPQAAPRVVDPAALPDDLTPPPNLRVIGHRAAEIARPCGAGAVEAALDRLPERLARLASWRFETGALGPRPAPLYVRPADAAPPADPPPVILP</sequence>
<dbReference type="RefSeq" id="WP_310458611.1">
    <property type="nucleotide sequence ID" value="NZ_JAVKPH010000026.1"/>
</dbReference>
<feature type="domain" description="Gcp-like" evidence="1">
    <location>
        <begin position="26"/>
        <end position="102"/>
    </location>
</feature>
<dbReference type="EMBL" id="JAVKPH010000026">
    <property type="protein sequence ID" value="MDR5654455.1"/>
    <property type="molecule type" value="Genomic_DNA"/>
</dbReference>
<dbReference type="NCBIfam" id="TIGR03725">
    <property type="entry name" value="T6A_YeaZ"/>
    <property type="match status" value="1"/>
</dbReference>
<comment type="caution">
    <text evidence="2">The sequence shown here is derived from an EMBL/GenBank/DDBJ whole genome shotgun (WGS) entry which is preliminary data.</text>
</comment>
<gene>
    <name evidence="2" type="primary">tsaB</name>
    <name evidence="2" type="ORF">RGD00_17725</name>
</gene>
<evidence type="ECO:0000313" key="2">
    <source>
        <dbReference type="EMBL" id="MDR5654455.1"/>
    </source>
</evidence>
<protein>
    <submittedName>
        <fullName evidence="2">tRNA (Adenosine(37)-N6)-threonylcarbamoyltransferase complex dimerization subunit type 1 TsaB</fullName>
        <ecNumber evidence="2">2.3.1.234</ecNumber>
    </submittedName>
</protein>
<keyword evidence="2" id="KW-0808">Transferase</keyword>
<reference evidence="2 3" key="1">
    <citation type="submission" date="2023-09" db="EMBL/GenBank/DDBJ databases">
        <title>Xinfangfangia sedmenti sp. nov., isolated the sedment.</title>
        <authorList>
            <person name="Xu L."/>
        </authorList>
    </citation>
    <scope>NUCLEOTIDE SEQUENCE [LARGE SCALE GENOMIC DNA]</scope>
    <source>
        <strain evidence="2 3">LG-4</strain>
    </source>
</reference>
<dbReference type="PANTHER" id="PTHR11735:SF11">
    <property type="entry name" value="TRNA THREONYLCARBAMOYLADENOSINE BIOSYNTHESIS PROTEIN TSAB"/>
    <property type="match status" value="1"/>
</dbReference>
<keyword evidence="3" id="KW-1185">Reference proteome</keyword>